<gene>
    <name evidence="1" type="ORF">AVEN_107376_1</name>
</gene>
<comment type="caution">
    <text evidence="1">The sequence shown here is derived from an EMBL/GenBank/DDBJ whole genome shotgun (WGS) entry which is preliminary data.</text>
</comment>
<evidence type="ECO:0000313" key="1">
    <source>
        <dbReference type="EMBL" id="GBN53288.1"/>
    </source>
</evidence>
<keyword evidence="2" id="KW-1185">Reference proteome</keyword>
<dbReference type="Proteomes" id="UP000499080">
    <property type="component" value="Unassembled WGS sequence"/>
</dbReference>
<dbReference type="AlphaFoldDB" id="A0A4Y2PMV6"/>
<sequence>RVVFSRYVDSQYSLHFLVKKAMTTSTKEKFSERFTISSIAYCVFMPRSDEFCDSEEGGVIVDCVAERPALNSQNAASQLLLT</sequence>
<accession>A0A4Y2PMV6</accession>
<proteinExistence type="predicted"/>
<name>A0A4Y2PMV6_ARAVE</name>
<reference evidence="1 2" key="1">
    <citation type="journal article" date="2019" name="Sci. Rep.">
        <title>Orb-weaving spider Araneus ventricosus genome elucidates the spidroin gene catalogue.</title>
        <authorList>
            <person name="Kono N."/>
            <person name="Nakamura H."/>
            <person name="Ohtoshi R."/>
            <person name="Moran D.A.P."/>
            <person name="Shinohara A."/>
            <person name="Yoshida Y."/>
            <person name="Fujiwara M."/>
            <person name="Mori M."/>
            <person name="Tomita M."/>
            <person name="Arakawa K."/>
        </authorList>
    </citation>
    <scope>NUCLEOTIDE SEQUENCE [LARGE SCALE GENOMIC DNA]</scope>
</reference>
<protein>
    <submittedName>
        <fullName evidence="1">Uncharacterized protein</fullName>
    </submittedName>
</protein>
<feature type="non-terminal residue" evidence="1">
    <location>
        <position position="1"/>
    </location>
</feature>
<dbReference type="EMBL" id="BGPR01011854">
    <property type="protein sequence ID" value="GBN53288.1"/>
    <property type="molecule type" value="Genomic_DNA"/>
</dbReference>
<evidence type="ECO:0000313" key="2">
    <source>
        <dbReference type="Proteomes" id="UP000499080"/>
    </source>
</evidence>
<organism evidence="1 2">
    <name type="scientific">Araneus ventricosus</name>
    <name type="common">Orbweaver spider</name>
    <name type="synonym">Epeira ventricosa</name>
    <dbReference type="NCBI Taxonomy" id="182803"/>
    <lineage>
        <taxon>Eukaryota</taxon>
        <taxon>Metazoa</taxon>
        <taxon>Ecdysozoa</taxon>
        <taxon>Arthropoda</taxon>
        <taxon>Chelicerata</taxon>
        <taxon>Arachnida</taxon>
        <taxon>Araneae</taxon>
        <taxon>Araneomorphae</taxon>
        <taxon>Entelegynae</taxon>
        <taxon>Araneoidea</taxon>
        <taxon>Araneidae</taxon>
        <taxon>Araneus</taxon>
    </lineage>
</organism>